<dbReference type="PANTHER" id="PTHR30292:SF0">
    <property type="entry name" value="5-OXOPROLINASE SUBUNIT A"/>
    <property type="match status" value="1"/>
</dbReference>
<dbReference type="InterPro" id="IPR011330">
    <property type="entry name" value="Glyco_hydro/deAcase_b/a-brl"/>
</dbReference>
<organism evidence="1 2">
    <name type="scientific">Brevibacterium casei</name>
    <dbReference type="NCBI Taxonomy" id="33889"/>
    <lineage>
        <taxon>Bacteria</taxon>
        <taxon>Bacillati</taxon>
        <taxon>Actinomycetota</taxon>
        <taxon>Actinomycetes</taxon>
        <taxon>Micrococcales</taxon>
        <taxon>Brevibacteriaceae</taxon>
        <taxon>Brevibacterium</taxon>
    </lineage>
</organism>
<dbReference type="EMBL" id="CP065989">
    <property type="protein sequence ID" value="QQB15245.1"/>
    <property type="molecule type" value="Genomic_DNA"/>
</dbReference>
<reference evidence="1 2" key="1">
    <citation type="submission" date="2020-12" db="EMBL/GenBank/DDBJ databases">
        <title>FDA dAtabase for Regulatory Grade micrObial Sequences (FDA-ARGOS): Supporting development and validation of Infectious Disease Dx tests.</title>
        <authorList>
            <person name="Sproer C."/>
            <person name="Gronow S."/>
            <person name="Severitt S."/>
            <person name="Schroder I."/>
            <person name="Tallon L."/>
            <person name="Sadzewicz L."/>
            <person name="Zhao X."/>
            <person name="Boylan J."/>
            <person name="Ott S."/>
            <person name="Bowen H."/>
            <person name="Vavikolanu K."/>
            <person name="Mehta A."/>
            <person name="Aluvathingal J."/>
            <person name="Nadendla S."/>
            <person name="Lowell S."/>
            <person name="Myers T."/>
            <person name="Yan Y."/>
            <person name="Sichtig H."/>
        </authorList>
    </citation>
    <scope>NUCLEOTIDE SEQUENCE [LARGE SCALE GENOMIC DNA]</scope>
    <source>
        <strain evidence="1 2">FDAARGOS_990</strain>
    </source>
</reference>
<evidence type="ECO:0000313" key="2">
    <source>
        <dbReference type="Proteomes" id="UP000595374"/>
    </source>
</evidence>
<protein>
    <submittedName>
        <fullName evidence="1">5-oxoprolinase subunit PxpA</fullName>
        <ecNumber evidence="1">3.5.2.9</ecNumber>
    </submittedName>
</protein>
<dbReference type="GO" id="GO:0005975">
    <property type="term" value="P:carbohydrate metabolic process"/>
    <property type="evidence" value="ECO:0007669"/>
    <property type="project" value="InterPro"/>
</dbReference>
<name>A0A7T4DJA5_9MICO</name>
<dbReference type="EC" id="3.5.2.9" evidence="1"/>
<dbReference type="Pfam" id="PF03746">
    <property type="entry name" value="LamB_YcsF"/>
    <property type="match status" value="1"/>
</dbReference>
<dbReference type="Proteomes" id="UP000595374">
    <property type="component" value="Chromosome"/>
</dbReference>
<dbReference type="NCBIfam" id="NF003816">
    <property type="entry name" value="PRK05406.1-5"/>
    <property type="match status" value="1"/>
</dbReference>
<dbReference type="RefSeq" id="WP_198500266.1">
    <property type="nucleotide sequence ID" value="NZ_CP065989.1"/>
</dbReference>
<gene>
    <name evidence="1" type="primary">pxpA</name>
    <name evidence="1" type="ORF">I6H47_04640</name>
</gene>
<dbReference type="Gene3D" id="3.20.20.370">
    <property type="entry name" value="Glycoside hydrolase/deacetylase"/>
    <property type="match status" value="1"/>
</dbReference>
<dbReference type="AlphaFoldDB" id="A0A7T4DJA5"/>
<proteinExistence type="predicted"/>
<dbReference type="GO" id="GO:0017168">
    <property type="term" value="F:5-oxoprolinase (ATP-hydrolyzing) activity"/>
    <property type="evidence" value="ECO:0007669"/>
    <property type="project" value="UniProtKB-EC"/>
</dbReference>
<accession>A0A7T4DJA5</accession>
<dbReference type="InterPro" id="IPR005501">
    <property type="entry name" value="LamB/YcsF/PxpA-like"/>
</dbReference>
<dbReference type="PANTHER" id="PTHR30292">
    <property type="entry name" value="UNCHARACTERIZED PROTEIN YBGL-RELATED"/>
    <property type="match status" value="1"/>
</dbReference>
<dbReference type="NCBIfam" id="NF003814">
    <property type="entry name" value="PRK05406.1-3"/>
    <property type="match status" value="1"/>
</dbReference>
<evidence type="ECO:0000313" key="1">
    <source>
        <dbReference type="EMBL" id="QQB15245.1"/>
    </source>
</evidence>
<dbReference type="SUPFAM" id="SSF88713">
    <property type="entry name" value="Glycoside hydrolase/deacetylase"/>
    <property type="match status" value="1"/>
</dbReference>
<sequence length="247" mass="26002">MTKTINADLGEGIGLHAFGNDPELMTLIDVANVACGFHAADPHIINTTVELAAENQVKVGAHPGLPDLAGFGRRPMVLSADEVEDIVTYQVGALSAFLDRHDLRLNHIKPHGALYGMVGRDPELMAAVARVALVHGVPIFGLANTAHKTVCDELGVPFVAEIYVDLGYDAEGRLVIERAPQPGVPAEAAARITSAMTDGTIRANDGTELTVDFDSVCVHSDPANAADVVRAVRAAIDAAEEEEADSL</sequence>
<keyword evidence="1" id="KW-0378">Hydrolase</keyword>